<evidence type="ECO:0000313" key="2">
    <source>
        <dbReference type="EMBL" id="GAV60810.1"/>
    </source>
</evidence>
<dbReference type="InterPro" id="IPR004147">
    <property type="entry name" value="ABC1_dom"/>
</dbReference>
<dbReference type="PANTHER" id="PTHR43173">
    <property type="entry name" value="ABC1 FAMILY PROTEIN"/>
    <property type="match status" value="1"/>
</dbReference>
<protein>
    <recommendedName>
        <fullName evidence="1">ABC1 atypical kinase-like domain-containing protein</fullName>
    </recommendedName>
</protein>
<dbReference type="PANTHER" id="PTHR43173:SF12">
    <property type="entry name" value="PROTEIN KINASE SUPERFAMILY PROTEIN"/>
    <property type="match status" value="1"/>
</dbReference>
<sequence length="81" mass="9092">MCYDLGGFLLKVAQIIGKPDLAPVAWVKRLVTLCDRAPPTLFDVVLAVLEREFSRSVGNVFERFDVYPLGYASIARVLYPM</sequence>
<comment type="caution">
    <text evidence="2">The sequence shown here is derived from an EMBL/GenBank/DDBJ whole genome shotgun (WGS) entry which is preliminary data.</text>
</comment>
<dbReference type="STRING" id="3775.A0A1Q3AYL2"/>
<evidence type="ECO:0000313" key="3">
    <source>
        <dbReference type="Proteomes" id="UP000187406"/>
    </source>
</evidence>
<feature type="domain" description="ABC1 atypical kinase-like" evidence="1">
    <location>
        <begin position="33"/>
        <end position="77"/>
    </location>
</feature>
<dbReference type="Proteomes" id="UP000187406">
    <property type="component" value="Unassembled WGS sequence"/>
</dbReference>
<organism evidence="2 3">
    <name type="scientific">Cephalotus follicularis</name>
    <name type="common">Albany pitcher plant</name>
    <dbReference type="NCBI Taxonomy" id="3775"/>
    <lineage>
        <taxon>Eukaryota</taxon>
        <taxon>Viridiplantae</taxon>
        <taxon>Streptophyta</taxon>
        <taxon>Embryophyta</taxon>
        <taxon>Tracheophyta</taxon>
        <taxon>Spermatophyta</taxon>
        <taxon>Magnoliopsida</taxon>
        <taxon>eudicotyledons</taxon>
        <taxon>Gunneridae</taxon>
        <taxon>Pentapetalae</taxon>
        <taxon>rosids</taxon>
        <taxon>fabids</taxon>
        <taxon>Oxalidales</taxon>
        <taxon>Cephalotaceae</taxon>
        <taxon>Cephalotus</taxon>
    </lineage>
</organism>
<name>A0A1Q3AYL2_CEPFO</name>
<keyword evidence="3" id="KW-1185">Reference proteome</keyword>
<gene>
    <name evidence="2" type="ORF">CFOL_v3_04338</name>
</gene>
<dbReference type="Pfam" id="PF03109">
    <property type="entry name" value="ABC1"/>
    <property type="match status" value="1"/>
</dbReference>
<dbReference type="InterPro" id="IPR051130">
    <property type="entry name" value="Mito_struct-func_regulator"/>
</dbReference>
<proteinExistence type="predicted"/>
<dbReference type="AlphaFoldDB" id="A0A1Q3AYL2"/>
<accession>A0A1Q3AYL2</accession>
<dbReference type="InParanoid" id="A0A1Q3AYL2"/>
<evidence type="ECO:0000259" key="1">
    <source>
        <dbReference type="Pfam" id="PF03109"/>
    </source>
</evidence>
<dbReference type="OrthoDB" id="427480at2759"/>
<reference evidence="3" key="1">
    <citation type="submission" date="2016-04" db="EMBL/GenBank/DDBJ databases">
        <title>Cephalotus genome sequencing.</title>
        <authorList>
            <person name="Fukushima K."/>
            <person name="Hasebe M."/>
            <person name="Fang X."/>
        </authorList>
    </citation>
    <scope>NUCLEOTIDE SEQUENCE [LARGE SCALE GENOMIC DNA]</scope>
    <source>
        <strain evidence="3">cv. St1</strain>
    </source>
</reference>
<dbReference type="EMBL" id="BDDD01000170">
    <property type="protein sequence ID" value="GAV60810.1"/>
    <property type="molecule type" value="Genomic_DNA"/>
</dbReference>